<proteinExistence type="predicted"/>
<sequence>MSGAAQAATVTLRPVPARDCEAWTWSAGAEAAWIVAPRGDGPLLVVRQRLGLTLATRSFELGPSSHWAAGERRLWHWQATWVADFRAAAAMLPGWWPEPVDLPDTVPLVIADLDQAVDDDGSLDVGFVGDTVEILPADDRHRVTVRLNSARGTTLVEARWAPPLDRVLQIWSQRLLDRARTPGRGRHDLLGSPTAAAVVLAALTGPGLADPMHAVEVVEASIVGPLRDRDEPEAVLVHLGLHAATGDTGWLEQAATLVAGLTPRPLAAVATMNLLTTLAATQADATEAIDVFARTAARCATGFDVEGQPVAWDVRAEYAMATGAGRWDLRLREVARRLGRRLGGGLPGQPPGGGDPRMIAREVLMLRMLDERASTELENEWVVGPAEVAERTTRRLLADLTDAEDRFPAGVVADLLPPDPDTFGAQVLLPLVLAQSW</sequence>
<dbReference type="EMBL" id="VSSQ01010018">
    <property type="protein sequence ID" value="MPM43213.1"/>
    <property type="molecule type" value="Genomic_DNA"/>
</dbReference>
<accession>A0A644ZX48</accession>
<name>A0A644ZX48_9ZZZZ</name>
<evidence type="ECO:0000313" key="1">
    <source>
        <dbReference type="EMBL" id="MPM43213.1"/>
    </source>
</evidence>
<reference evidence="1" key="1">
    <citation type="submission" date="2019-08" db="EMBL/GenBank/DDBJ databases">
        <authorList>
            <person name="Kucharzyk K."/>
            <person name="Murdoch R.W."/>
            <person name="Higgins S."/>
            <person name="Loffler F."/>
        </authorList>
    </citation>
    <scope>NUCLEOTIDE SEQUENCE</scope>
</reference>
<dbReference type="AlphaFoldDB" id="A0A644ZX48"/>
<organism evidence="1">
    <name type="scientific">bioreactor metagenome</name>
    <dbReference type="NCBI Taxonomy" id="1076179"/>
    <lineage>
        <taxon>unclassified sequences</taxon>
        <taxon>metagenomes</taxon>
        <taxon>ecological metagenomes</taxon>
    </lineage>
</organism>
<comment type="caution">
    <text evidence="1">The sequence shown here is derived from an EMBL/GenBank/DDBJ whole genome shotgun (WGS) entry which is preliminary data.</text>
</comment>
<protein>
    <submittedName>
        <fullName evidence="1">Uncharacterized protein</fullName>
    </submittedName>
</protein>
<gene>
    <name evidence="1" type="ORF">SDC9_89886</name>
</gene>